<proteinExistence type="predicted"/>
<protein>
    <submittedName>
        <fullName evidence="1">Uncharacterized protein</fullName>
    </submittedName>
</protein>
<gene>
    <name evidence="1" type="ORF">SBA1_360037</name>
</gene>
<accession>A0A2U3KPB5</accession>
<dbReference type="AlphaFoldDB" id="A0A2U3KPB5"/>
<organism evidence="1 2">
    <name type="scientific">Candidatus Sulfotelmatobacter kueseliae</name>
    <dbReference type="NCBI Taxonomy" id="2042962"/>
    <lineage>
        <taxon>Bacteria</taxon>
        <taxon>Pseudomonadati</taxon>
        <taxon>Acidobacteriota</taxon>
        <taxon>Terriglobia</taxon>
        <taxon>Terriglobales</taxon>
        <taxon>Candidatus Korobacteraceae</taxon>
        <taxon>Candidatus Sulfotelmatobacter</taxon>
    </lineage>
</organism>
<sequence>MAKEPDNSAGKTEGSYVLSDRDYADIVHLENPNVIERILSRTRAEATDYVGKLLQSGVPRYVSSGPKVAFTAMAIEALTDLGKEVSAWIKAGRIPEDFSGRPPGYQTWVDLLREIDSNPIDTERLKAMKAMFLAANEVNASDQVSILAYQLFQIAKNLNSSQLLLLKSVYQEYLDYLRGPRTGGSVPTRQWREMIAHRLGHKLSALIERDERRLVEYGLIAPWTHTNELEVPLMDARMTDLGIKFCQYLQAYQETSKT</sequence>
<dbReference type="Proteomes" id="UP000238701">
    <property type="component" value="Unassembled WGS sequence"/>
</dbReference>
<reference evidence="2" key="1">
    <citation type="submission" date="2018-02" db="EMBL/GenBank/DDBJ databases">
        <authorList>
            <person name="Hausmann B."/>
        </authorList>
    </citation>
    <scope>NUCLEOTIDE SEQUENCE [LARGE SCALE GENOMIC DNA]</scope>
    <source>
        <strain evidence="2">Peat soil MAG SbA1</strain>
    </source>
</reference>
<name>A0A2U3KPB5_9BACT</name>
<evidence type="ECO:0000313" key="2">
    <source>
        <dbReference type="Proteomes" id="UP000238701"/>
    </source>
</evidence>
<evidence type="ECO:0000313" key="1">
    <source>
        <dbReference type="EMBL" id="SPF41452.1"/>
    </source>
</evidence>
<dbReference type="EMBL" id="OMOD01000129">
    <property type="protein sequence ID" value="SPF41452.1"/>
    <property type="molecule type" value="Genomic_DNA"/>
</dbReference>